<dbReference type="InterPro" id="IPR019813">
    <property type="entry name" value="Translation_initiation_fac3_CS"/>
</dbReference>
<dbReference type="HAMAP" id="MF_00080">
    <property type="entry name" value="IF_3"/>
    <property type="match status" value="1"/>
</dbReference>
<feature type="compositionally biased region" description="Low complexity" evidence="6">
    <location>
        <begin position="190"/>
        <end position="203"/>
    </location>
</feature>
<dbReference type="GO" id="GO:0005829">
    <property type="term" value="C:cytosol"/>
    <property type="evidence" value="ECO:0007669"/>
    <property type="project" value="TreeGrafter"/>
</dbReference>
<dbReference type="Gene3D" id="3.30.110.10">
    <property type="entry name" value="Translation initiation factor 3 (IF-3), C-terminal domain"/>
    <property type="match status" value="1"/>
</dbReference>
<dbReference type="FunFam" id="3.30.110.10:FF:000001">
    <property type="entry name" value="Translation initiation factor IF-3"/>
    <property type="match status" value="1"/>
</dbReference>
<keyword evidence="4" id="KW-0963">Cytoplasm</keyword>
<sequence length="232" mass="24849">MNERIRAREIRVIDDDGGQLGIMTPREALAIARERGIDLIEVAPQAQPPVCKIMDYGKFKYEQAKKEKESAKKHKQSELKGIQMFPNIEDHDFNVKVRSAIKFLEDGDKVKVTIRFKGRQITHPEFGRQQMDKVTNMVSEVGQVEKPPSMEGRMMTMILSPLKAGGPKPAAPGAPKAPAAPKPAAPRPAAPAANTAPVAAPAPVVTPAPAPEAAAPAATPAPAPEPENPPAA</sequence>
<evidence type="ECO:0000259" key="7">
    <source>
        <dbReference type="Pfam" id="PF00707"/>
    </source>
</evidence>
<dbReference type="InterPro" id="IPR036788">
    <property type="entry name" value="T_IF-3_C_sf"/>
</dbReference>
<dbReference type="Pfam" id="PF05198">
    <property type="entry name" value="IF3_N"/>
    <property type="match status" value="1"/>
</dbReference>
<evidence type="ECO:0000256" key="6">
    <source>
        <dbReference type="SAM" id="MobiDB-lite"/>
    </source>
</evidence>
<dbReference type="GO" id="GO:0003743">
    <property type="term" value="F:translation initiation factor activity"/>
    <property type="evidence" value="ECO:0007669"/>
    <property type="project" value="UniProtKB-UniRule"/>
</dbReference>
<evidence type="ECO:0000259" key="8">
    <source>
        <dbReference type="Pfam" id="PF05198"/>
    </source>
</evidence>
<dbReference type="GO" id="GO:0032790">
    <property type="term" value="P:ribosome disassembly"/>
    <property type="evidence" value="ECO:0007669"/>
    <property type="project" value="TreeGrafter"/>
</dbReference>
<dbReference type="SUPFAM" id="SSF55200">
    <property type="entry name" value="Translation initiation factor IF3, C-terminal domain"/>
    <property type="match status" value="1"/>
</dbReference>
<dbReference type="SUPFAM" id="SSF54364">
    <property type="entry name" value="Translation initiation factor IF3, N-terminal domain"/>
    <property type="match status" value="1"/>
</dbReference>
<dbReference type="GO" id="GO:0043022">
    <property type="term" value="F:ribosome binding"/>
    <property type="evidence" value="ECO:0007669"/>
    <property type="project" value="UniProtKB-ARBA"/>
</dbReference>
<dbReference type="InterPro" id="IPR001288">
    <property type="entry name" value="Translation_initiation_fac_3"/>
</dbReference>
<accession>A0A402D003</accession>
<dbReference type="FunCoup" id="A0A402D003">
    <property type="interactions" value="452"/>
</dbReference>
<dbReference type="InterPro" id="IPR019814">
    <property type="entry name" value="Translation_initiation_fac_3_N"/>
</dbReference>
<comment type="similarity">
    <text evidence="1 4 5">Belongs to the IF-3 family.</text>
</comment>
<dbReference type="PANTHER" id="PTHR10938:SF0">
    <property type="entry name" value="TRANSLATION INITIATION FACTOR IF-3, MITOCHONDRIAL"/>
    <property type="match status" value="1"/>
</dbReference>
<comment type="subcellular location">
    <subcellularLocation>
        <location evidence="4 5">Cytoplasm</location>
    </subcellularLocation>
</comment>
<dbReference type="InterPro" id="IPR019815">
    <property type="entry name" value="Translation_initiation_fac_3_C"/>
</dbReference>
<feature type="region of interest" description="Disordered" evidence="6">
    <location>
        <begin position="161"/>
        <end position="232"/>
    </location>
</feature>
<dbReference type="OrthoDB" id="9806014at2"/>
<feature type="compositionally biased region" description="Pro residues" evidence="6">
    <location>
        <begin position="178"/>
        <end position="189"/>
    </location>
</feature>
<evidence type="ECO:0000313" key="9">
    <source>
        <dbReference type="EMBL" id="BDI33831.1"/>
    </source>
</evidence>
<dbReference type="KEGG" id="ccot:CCAX7_58820"/>
<dbReference type="NCBIfam" id="TIGR00168">
    <property type="entry name" value="infC"/>
    <property type="match status" value="1"/>
</dbReference>
<gene>
    <name evidence="4" type="primary">infC</name>
    <name evidence="9" type="ORF">CCAX7_58820</name>
</gene>
<dbReference type="Gene3D" id="3.10.20.80">
    <property type="entry name" value="Translation initiation factor 3 (IF-3), N-terminal domain"/>
    <property type="match status" value="1"/>
</dbReference>
<name>A0A402D003_9BACT</name>
<dbReference type="InterPro" id="IPR036787">
    <property type="entry name" value="T_IF-3_N_sf"/>
</dbReference>
<protein>
    <recommendedName>
        <fullName evidence="4 5">Translation initiation factor IF-3</fullName>
    </recommendedName>
</protein>
<dbReference type="FunFam" id="3.10.20.80:FF:000001">
    <property type="entry name" value="Translation initiation factor IF-3"/>
    <property type="match status" value="1"/>
</dbReference>
<dbReference type="EMBL" id="AP025739">
    <property type="protein sequence ID" value="BDI33831.1"/>
    <property type="molecule type" value="Genomic_DNA"/>
</dbReference>
<feature type="compositionally biased region" description="Pro residues" evidence="6">
    <location>
        <begin position="219"/>
        <end position="232"/>
    </location>
</feature>
<keyword evidence="2 4" id="KW-0396">Initiation factor</keyword>
<dbReference type="PANTHER" id="PTHR10938">
    <property type="entry name" value="TRANSLATION INITIATION FACTOR IF-3"/>
    <property type="match status" value="1"/>
</dbReference>
<proteinExistence type="inferred from homology"/>
<dbReference type="Pfam" id="PF00707">
    <property type="entry name" value="IF3_C"/>
    <property type="match status" value="1"/>
</dbReference>
<feature type="domain" description="Translation initiation factor 3 C-terminal" evidence="7">
    <location>
        <begin position="78"/>
        <end position="161"/>
    </location>
</feature>
<evidence type="ECO:0000313" key="10">
    <source>
        <dbReference type="Proteomes" id="UP000287394"/>
    </source>
</evidence>
<evidence type="ECO:0000256" key="2">
    <source>
        <dbReference type="ARBA" id="ARBA00022540"/>
    </source>
</evidence>
<feature type="compositionally biased region" description="Low complexity" evidence="6">
    <location>
        <begin position="164"/>
        <end position="177"/>
    </location>
</feature>
<keyword evidence="10" id="KW-1185">Reference proteome</keyword>
<comment type="function">
    <text evidence="4 5">IF-3 binds to the 30S ribosomal subunit and shifts the equilibrium between 70S ribosomes and their 50S and 30S subunits in favor of the free subunits, thus enhancing the availability of 30S subunits on which protein synthesis initiation begins.</text>
</comment>
<dbReference type="Proteomes" id="UP000287394">
    <property type="component" value="Chromosome"/>
</dbReference>
<evidence type="ECO:0000256" key="3">
    <source>
        <dbReference type="ARBA" id="ARBA00022917"/>
    </source>
</evidence>
<evidence type="ECO:0000256" key="5">
    <source>
        <dbReference type="RuleBase" id="RU000646"/>
    </source>
</evidence>
<feature type="domain" description="Translation initiation factor 3 N-terminal" evidence="8">
    <location>
        <begin position="1"/>
        <end position="69"/>
    </location>
</feature>
<dbReference type="PROSITE" id="PS00938">
    <property type="entry name" value="IF3"/>
    <property type="match status" value="1"/>
</dbReference>
<comment type="subunit">
    <text evidence="4 5">Monomer.</text>
</comment>
<evidence type="ECO:0000256" key="1">
    <source>
        <dbReference type="ARBA" id="ARBA00005439"/>
    </source>
</evidence>
<dbReference type="RefSeq" id="WP_119322839.1">
    <property type="nucleotide sequence ID" value="NZ_AP025739.1"/>
</dbReference>
<organism evidence="9 10">
    <name type="scientific">Capsulimonas corticalis</name>
    <dbReference type="NCBI Taxonomy" id="2219043"/>
    <lineage>
        <taxon>Bacteria</taxon>
        <taxon>Bacillati</taxon>
        <taxon>Armatimonadota</taxon>
        <taxon>Armatimonadia</taxon>
        <taxon>Capsulimonadales</taxon>
        <taxon>Capsulimonadaceae</taxon>
        <taxon>Capsulimonas</taxon>
    </lineage>
</organism>
<dbReference type="AlphaFoldDB" id="A0A402D003"/>
<evidence type="ECO:0000256" key="4">
    <source>
        <dbReference type="HAMAP-Rule" id="MF_00080"/>
    </source>
</evidence>
<keyword evidence="3 4" id="KW-0648">Protein biosynthesis</keyword>
<reference evidence="9 10" key="1">
    <citation type="journal article" date="2019" name="Int. J. Syst. Evol. Microbiol.">
        <title>Capsulimonas corticalis gen. nov., sp. nov., an aerobic capsulated bacterium, of a novel bacterial order, Capsulimonadales ord. nov., of the class Armatimonadia of the phylum Armatimonadetes.</title>
        <authorList>
            <person name="Li J."/>
            <person name="Kudo C."/>
            <person name="Tonouchi A."/>
        </authorList>
    </citation>
    <scope>NUCLEOTIDE SEQUENCE [LARGE SCALE GENOMIC DNA]</scope>
    <source>
        <strain evidence="9 10">AX-7</strain>
    </source>
</reference>
<dbReference type="GO" id="GO:0016020">
    <property type="term" value="C:membrane"/>
    <property type="evidence" value="ECO:0007669"/>
    <property type="project" value="TreeGrafter"/>
</dbReference>